<feature type="transmembrane region" description="Helical" evidence="1">
    <location>
        <begin position="62"/>
        <end position="80"/>
    </location>
</feature>
<evidence type="ECO:0000313" key="3">
    <source>
        <dbReference type="Proteomes" id="UP000176603"/>
    </source>
</evidence>
<dbReference type="EMBL" id="MGEH01000009">
    <property type="protein sequence ID" value="OGL79441.1"/>
    <property type="molecule type" value="Genomic_DNA"/>
</dbReference>
<feature type="transmembrane region" description="Helical" evidence="1">
    <location>
        <begin position="35"/>
        <end position="56"/>
    </location>
</feature>
<evidence type="ECO:0008006" key="4">
    <source>
        <dbReference type="Google" id="ProtNLM"/>
    </source>
</evidence>
<sequence>MPVIAEVVNPSRPKQKKKADEAACAIQVRAKLVSLNGGVVLGVCIILSSMAVAAYVTNRFASVQNGLIVVLTLAAWVYLLDSVTERLQLVGDAIERSSILGRHMTIKLDDIEALLLIHEGLNQEVGIESLTARYRDGKEERLPLGPCWRRHELEAFLSSVEQAMGKAKLLEEVR</sequence>
<keyword evidence="1" id="KW-0812">Transmembrane</keyword>
<proteinExistence type="predicted"/>
<evidence type="ECO:0000256" key="1">
    <source>
        <dbReference type="SAM" id="Phobius"/>
    </source>
</evidence>
<name>A0A1F7UMC7_9BACT</name>
<evidence type="ECO:0000313" key="2">
    <source>
        <dbReference type="EMBL" id="OGL79441.1"/>
    </source>
</evidence>
<dbReference type="Proteomes" id="UP000176603">
    <property type="component" value="Unassembled WGS sequence"/>
</dbReference>
<accession>A0A1F7UMC7</accession>
<protein>
    <recommendedName>
        <fullName evidence="4">DUF5673 domain-containing protein</fullName>
    </recommendedName>
</protein>
<comment type="caution">
    <text evidence="2">The sequence shown here is derived from an EMBL/GenBank/DDBJ whole genome shotgun (WGS) entry which is preliminary data.</text>
</comment>
<dbReference type="AlphaFoldDB" id="A0A1F7UMC7"/>
<keyword evidence="1" id="KW-1133">Transmembrane helix</keyword>
<gene>
    <name evidence="2" type="ORF">A3E39_03995</name>
</gene>
<organism evidence="2 3">
    <name type="scientific">Candidatus Uhrbacteria bacterium RIFCSPHIGHO2_12_FULL_60_25</name>
    <dbReference type="NCBI Taxonomy" id="1802399"/>
    <lineage>
        <taxon>Bacteria</taxon>
        <taxon>Candidatus Uhriibacteriota</taxon>
    </lineage>
</organism>
<keyword evidence="1" id="KW-0472">Membrane</keyword>
<reference evidence="2 3" key="1">
    <citation type="journal article" date="2016" name="Nat. Commun.">
        <title>Thousands of microbial genomes shed light on interconnected biogeochemical processes in an aquifer system.</title>
        <authorList>
            <person name="Anantharaman K."/>
            <person name="Brown C.T."/>
            <person name="Hug L.A."/>
            <person name="Sharon I."/>
            <person name="Castelle C.J."/>
            <person name="Probst A.J."/>
            <person name="Thomas B.C."/>
            <person name="Singh A."/>
            <person name="Wilkins M.J."/>
            <person name="Karaoz U."/>
            <person name="Brodie E.L."/>
            <person name="Williams K.H."/>
            <person name="Hubbard S.S."/>
            <person name="Banfield J.F."/>
        </authorList>
    </citation>
    <scope>NUCLEOTIDE SEQUENCE [LARGE SCALE GENOMIC DNA]</scope>
</reference>